<name>A0A6C0H166_9ZZZZ</name>
<keyword evidence="1" id="KW-0472">Membrane</keyword>
<reference evidence="2" key="1">
    <citation type="journal article" date="2020" name="Nature">
        <title>Giant virus diversity and host interactions through global metagenomics.</title>
        <authorList>
            <person name="Schulz F."/>
            <person name="Roux S."/>
            <person name="Paez-Espino D."/>
            <person name="Jungbluth S."/>
            <person name="Walsh D.A."/>
            <person name="Denef V.J."/>
            <person name="McMahon K.D."/>
            <person name="Konstantinidis K.T."/>
            <person name="Eloe-Fadrosh E.A."/>
            <person name="Kyrpides N.C."/>
            <person name="Woyke T."/>
        </authorList>
    </citation>
    <scope>NUCLEOTIDE SEQUENCE</scope>
    <source>
        <strain evidence="2">GVMAG-M-3300023179-4</strain>
    </source>
</reference>
<sequence>MSRFIPNLAPSYNNLQLPSESPLIIKEEFKIKSKSKFDYSILAIFISLIIFLIIIFYLKKSK</sequence>
<proteinExistence type="predicted"/>
<feature type="transmembrane region" description="Helical" evidence="1">
    <location>
        <begin position="39"/>
        <end position="58"/>
    </location>
</feature>
<organism evidence="2">
    <name type="scientific">viral metagenome</name>
    <dbReference type="NCBI Taxonomy" id="1070528"/>
    <lineage>
        <taxon>unclassified sequences</taxon>
        <taxon>metagenomes</taxon>
        <taxon>organismal metagenomes</taxon>
    </lineage>
</organism>
<protein>
    <submittedName>
        <fullName evidence="2">Uncharacterized protein</fullName>
    </submittedName>
</protein>
<keyword evidence="1" id="KW-0812">Transmembrane</keyword>
<keyword evidence="1" id="KW-1133">Transmembrane helix</keyword>
<accession>A0A6C0H166</accession>
<evidence type="ECO:0000313" key="2">
    <source>
        <dbReference type="EMBL" id="QHT73813.1"/>
    </source>
</evidence>
<evidence type="ECO:0000256" key="1">
    <source>
        <dbReference type="SAM" id="Phobius"/>
    </source>
</evidence>
<dbReference type="AlphaFoldDB" id="A0A6C0H166"/>
<dbReference type="EMBL" id="MN739832">
    <property type="protein sequence ID" value="QHT73813.1"/>
    <property type="molecule type" value="Genomic_DNA"/>
</dbReference>